<dbReference type="Proteomes" id="UP000265520">
    <property type="component" value="Unassembled WGS sequence"/>
</dbReference>
<keyword evidence="3" id="KW-1185">Reference proteome</keyword>
<evidence type="ECO:0000313" key="2">
    <source>
        <dbReference type="EMBL" id="MCI97656.1"/>
    </source>
</evidence>
<organism evidence="2 3">
    <name type="scientific">Trifolium medium</name>
    <dbReference type="NCBI Taxonomy" id="97028"/>
    <lineage>
        <taxon>Eukaryota</taxon>
        <taxon>Viridiplantae</taxon>
        <taxon>Streptophyta</taxon>
        <taxon>Embryophyta</taxon>
        <taxon>Tracheophyta</taxon>
        <taxon>Spermatophyta</taxon>
        <taxon>Magnoliopsida</taxon>
        <taxon>eudicotyledons</taxon>
        <taxon>Gunneridae</taxon>
        <taxon>Pentapetalae</taxon>
        <taxon>rosids</taxon>
        <taxon>fabids</taxon>
        <taxon>Fabales</taxon>
        <taxon>Fabaceae</taxon>
        <taxon>Papilionoideae</taxon>
        <taxon>50 kb inversion clade</taxon>
        <taxon>NPAAA clade</taxon>
        <taxon>Hologalegina</taxon>
        <taxon>IRL clade</taxon>
        <taxon>Trifolieae</taxon>
        <taxon>Trifolium</taxon>
    </lineage>
</organism>
<protein>
    <submittedName>
        <fullName evidence="2">Uncharacterized protein</fullName>
    </submittedName>
</protein>
<sequence length="44" mass="4868">MTITLVEEGNDQKKGMTNNAFTGECETSSEISNADPLYEELVEE</sequence>
<evidence type="ECO:0000313" key="3">
    <source>
        <dbReference type="Proteomes" id="UP000265520"/>
    </source>
</evidence>
<evidence type="ECO:0000256" key="1">
    <source>
        <dbReference type="SAM" id="MobiDB-lite"/>
    </source>
</evidence>
<proteinExistence type="predicted"/>
<feature type="non-terminal residue" evidence="2">
    <location>
        <position position="44"/>
    </location>
</feature>
<dbReference type="AlphaFoldDB" id="A0A392WBR6"/>
<dbReference type="EMBL" id="LXQA011450533">
    <property type="protein sequence ID" value="MCI97656.1"/>
    <property type="molecule type" value="Genomic_DNA"/>
</dbReference>
<feature type="region of interest" description="Disordered" evidence="1">
    <location>
        <begin position="25"/>
        <end position="44"/>
    </location>
</feature>
<comment type="caution">
    <text evidence="2">The sequence shown here is derived from an EMBL/GenBank/DDBJ whole genome shotgun (WGS) entry which is preliminary data.</text>
</comment>
<reference evidence="2 3" key="1">
    <citation type="journal article" date="2018" name="Front. Plant Sci.">
        <title>Red Clover (Trifolium pratense) and Zigzag Clover (T. medium) - A Picture of Genomic Similarities and Differences.</title>
        <authorList>
            <person name="Dluhosova J."/>
            <person name="Istvanek J."/>
            <person name="Nedelnik J."/>
            <person name="Repkova J."/>
        </authorList>
    </citation>
    <scope>NUCLEOTIDE SEQUENCE [LARGE SCALE GENOMIC DNA]</scope>
    <source>
        <strain evidence="3">cv. 10/8</strain>
        <tissue evidence="2">Leaf</tissue>
    </source>
</reference>
<accession>A0A392WBR6</accession>
<name>A0A392WBR6_9FABA</name>